<feature type="non-terminal residue" evidence="5">
    <location>
        <position position="434"/>
    </location>
</feature>
<accession>A0A6I9MZI8</accession>
<dbReference type="AlphaFoldDB" id="A0A6I9MZI8"/>
<dbReference type="Proteomes" id="UP000504611">
    <property type="component" value="Unplaced"/>
</dbReference>
<dbReference type="OrthoDB" id="366390at2759"/>
<evidence type="ECO:0000259" key="3">
    <source>
        <dbReference type="Pfam" id="PF14915"/>
    </source>
</evidence>
<dbReference type="InterPro" id="IPR050657">
    <property type="entry name" value="Ankyrin_repeat_domain"/>
</dbReference>
<proteinExistence type="predicted"/>
<feature type="coiled-coil region" evidence="2">
    <location>
        <begin position="354"/>
        <end position="409"/>
    </location>
</feature>
<reference evidence="5" key="1">
    <citation type="submission" date="2025-08" db="UniProtKB">
        <authorList>
            <consortium name="RefSeq"/>
        </authorList>
    </citation>
    <scope>IDENTIFICATION</scope>
    <source>
        <tissue evidence="5">Muscle</tissue>
    </source>
</reference>
<gene>
    <name evidence="5" type="primary">LOC104946973</name>
</gene>
<feature type="domain" description="CCDC144C-like coiled-coil" evidence="3">
    <location>
        <begin position="2"/>
        <end position="374"/>
    </location>
</feature>
<evidence type="ECO:0000256" key="2">
    <source>
        <dbReference type="SAM" id="Coils"/>
    </source>
</evidence>
<dbReference type="KEGG" id="ncc:104946973"/>
<dbReference type="PANTHER" id="PTHR24147">
    <property type="entry name" value="ANKYRIN REPEAT DOMAIN 36-RELATED"/>
    <property type="match status" value="1"/>
</dbReference>
<evidence type="ECO:0000313" key="4">
    <source>
        <dbReference type="Proteomes" id="UP000504611"/>
    </source>
</evidence>
<dbReference type="GeneID" id="104946973"/>
<keyword evidence="4" id="KW-1185">Reference proteome</keyword>
<evidence type="ECO:0000313" key="5">
    <source>
        <dbReference type="RefSeq" id="XP_010771229.1"/>
    </source>
</evidence>
<protein>
    <submittedName>
        <fullName evidence="5">Ankyrin repeat domain-containing protein 26-like</fullName>
    </submittedName>
</protein>
<dbReference type="PANTHER" id="PTHR24147:SF53">
    <property type="entry name" value="ANKYRIN REPEAT DOMAIN 26"/>
    <property type="match status" value="1"/>
</dbReference>
<sequence length="434" mass="50000">ALSQLTEASDRERELLQQTATFQEQLSILRADLERSQANSSLKESHLLEENEHLKEQLEDARRDLKLNSEALTQTVFNCNNQLTALKSEFAMTSNRLENERQTRETLDAEVDSTRVRLAGAVKEAELCLSAHTETERALLREREEHQRLKDRLTGEVANQRESVSSLSQKLSKAETRANSLENEVHRATLQLTEKSLLLDVLQREKDQEAARVKDLEAALQVKEEQVNRAGARQEAAQERLAQTQSESMLLRQQLEESQNKGVAKERAVTDAQDRFSDLLSQLRSDSEERVQLVEERSKELASKAAEFREQLYKNEELRSERETTLRHLQQELADSLKKLSMSEATLEVNTRYRNDLEEEKARLFKDLERLRGKLEESEDQYVQAERRINSLKSSLDEREKELSTAVQKHQEALLASAASDTTIKQLEEAMQRY</sequence>
<organism evidence="4 5">
    <name type="scientific">Notothenia coriiceps</name>
    <name type="common">black rockcod</name>
    <dbReference type="NCBI Taxonomy" id="8208"/>
    <lineage>
        <taxon>Eukaryota</taxon>
        <taxon>Metazoa</taxon>
        <taxon>Chordata</taxon>
        <taxon>Craniata</taxon>
        <taxon>Vertebrata</taxon>
        <taxon>Euteleostomi</taxon>
        <taxon>Actinopterygii</taxon>
        <taxon>Neopterygii</taxon>
        <taxon>Teleostei</taxon>
        <taxon>Neoteleostei</taxon>
        <taxon>Acanthomorphata</taxon>
        <taxon>Eupercaria</taxon>
        <taxon>Perciformes</taxon>
        <taxon>Notothenioidei</taxon>
        <taxon>Nototheniidae</taxon>
        <taxon>Notothenia</taxon>
    </lineage>
</organism>
<dbReference type="InterPro" id="IPR039497">
    <property type="entry name" value="CC144C-like_CC_dom"/>
</dbReference>
<name>A0A6I9MZI8_9TELE</name>
<feature type="non-terminal residue" evidence="5">
    <location>
        <position position="1"/>
    </location>
</feature>
<evidence type="ECO:0000256" key="1">
    <source>
        <dbReference type="ARBA" id="ARBA00023054"/>
    </source>
</evidence>
<dbReference type="RefSeq" id="XP_010771229.1">
    <property type="nucleotide sequence ID" value="XM_010772927.1"/>
</dbReference>
<keyword evidence="1 2" id="KW-0175">Coiled coil</keyword>
<dbReference type="Pfam" id="PF14915">
    <property type="entry name" value="CCDC144C"/>
    <property type="match status" value="1"/>
</dbReference>
<feature type="coiled-coil region" evidence="2">
    <location>
        <begin position="44"/>
        <end position="261"/>
    </location>
</feature>